<dbReference type="OMA" id="IRHHHPM"/>
<reference evidence="2 3" key="1">
    <citation type="journal article" date="2014" name="Nat. Commun.">
        <title>Klebsormidium flaccidum genome reveals primary factors for plant terrestrial adaptation.</title>
        <authorList>
            <person name="Hori K."/>
            <person name="Maruyama F."/>
            <person name="Fujisawa T."/>
            <person name="Togashi T."/>
            <person name="Yamamoto N."/>
            <person name="Seo M."/>
            <person name="Sato S."/>
            <person name="Yamada T."/>
            <person name="Mori H."/>
            <person name="Tajima N."/>
            <person name="Moriyama T."/>
            <person name="Ikeuchi M."/>
            <person name="Watanabe M."/>
            <person name="Wada H."/>
            <person name="Kobayashi K."/>
            <person name="Saito M."/>
            <person name="Masuda T."/>
            <person name="Sasaki-Sekimoto Y."/>
            <person name="Mashiguchi K."/>
            <person name="Awai K."/>
            <person name="Shimojima M."/>
            <person name="Masuda S."/>
            <person name="Iwai M."/>
            <person name="Nobusawa T."/>
            <person name="Narise T."/>
            <person name="Kondo S."/>
            <person name="Saito H."/>
            <person name="Sato R."/>
            <person name="Murakawa M."/>
            <person name="Ihara Y."/>
            <person name="Oshima-Yamada Y."/>
            <person name="Ohtaka K."/>
            <person name="Satoh M."/>
            <person name="Sonobe K."/>
            <person name="Ishii M."/>
            <person name="Ohtani R."/>
            <person name="Kanamori-Sato M."/>
            <person name="Honoki R."/>
            <person name="Miyazaki D."/>
            <person name="Mochizuki H."/>
            <person name="Umetsu J."/>
            <person name="Higashi K."/>
            <person name="Shibata D."/>
            <person name="Kamiya Y."/>
            <person name="Sato N."/>
            <person name="Nakamura Y."/>
            <person name="Tabata S."/>
            <person name="Ida S."/>
            <person name="Kurokawa K."/>
            <person name="Ohta H."/>
        </authorList>
    </citation>
    <scope>NUCLEOTIDE SEQUENCE [LARGE SCALE GENOMIC DNA]</scope>
    <source>
        <strain evidence="2 3">NIES-2285</strain>
    </source>
</reference>
<proteinExistence type="predicted"/>
<evidence type="ECO:0000313" key="2">
    <source>
        <dbReference type="EMBL" id="GAQ85167.1"/>
    </source>
</evidence>
<dbReference type="Proteomes" id="UP000054558">
    <property type="component" value="Unassembled WGS sequence"/>
</dbReference>
<organism evidence="2 3">
    <name type="scientific">Klebsormidium nitens</name>
    <name type="common">Green alga</name>
    <name type="synonym">Ulothrix nitens</name>
    <dbReference type="NCBI Taxonomy" id="105231"/>
    <lineage>
        <taxon>Eukaryota</taxon>
        <taxon>Viridiplantae</taxon>
        <taxon>Streptophyta</taxon>
        <taxon>Klebsormidiophyceae</taxon>
        <taxon>Klebsormidiales</taxon>
        <taxon>Klebsormidiaceae</taxon>
        <taxon>Klebsormidium</taxon>
    </lineage>
</organism>
<dbReference type="EMBL" id="DF237171">
    <property type="protein sequence ID" value="GAQ85167.1"/>
    <property type="molecule type" value="Genomic_DNA"/>
</dbReference>
<accession>A0A1Y1I8Y8</accession>
<dbReference type="PANTHER" id="PTHR35506:SF1">
    <property type="entry name" value="OS02G0135600 PROTEIN"/>
    <property type="match status" value="1"/>
</dbReference>
<dbReference type="OrthoDB" id="1891406at2759"/>
<sequence length="370" mass="39529">MAATPRCLILFGDGCLLNETTLESIDCPALDQTAREGCTGQLALRKLPDGVTEAQRSLLELEQILDLESNKESGGSSGQAQSREGRTFVSLNERFMGMSASFFSSSQSVKALASKAGFDSQLLTENQGGLDAGMLPDAASFAEQSLTLLGLATASERSAGSNVFNELTGSERGSGDPAKSQDLVFVHLRPDVSEDSNGAQPSNRTDDAPSPSKSDQDLVESAKASLVWLDALVAAIRKLESRDSRIAARLYLVLVLSYHATAVTESGTSRESEAEPKSDKVLESAGAPEGLLAFKPVQSYQQKEGQELTNIRESHHALVVYNSHGLTRRDAVQSLQASEITTKSGNLTILADRFFHEVAFKVGRAPKYGA</sequence>
<dbReference type="AlphaFoldDB" id="A0A1Y1I8Y8"/>
<gene>
    <name evidence="2" type="ORF">KFL_002220110</name>
</gene>
<evidence type="ECO:0000313" key="3">
    <source>
        <dbReference type="Proteomes" id="UP000054558"/>
    </source>
</evidence>
<evidence type="ECO:0000256" key="1">
    <source>
        <dbReference type="SAM" id="MobiDB-lite"/>
    </source>
</evidence>
<dbReference type="PANTHER" id="PTHR35506">
    <property type="entry name" value="OS02G0135600 PROTEIN"/>
    <property type="match status" value="1"/>
</dbReference>
<feature type="region of interest" description="Disordered" evidence="1">
    <location>
        <begin position="192"/>
        <end position="217"/>
    </location>
</feature>
<protein>
    <submittedName>
        <fullName evidence="2">Uncharacterized protein</fullName>
    </submittedName>
</protein>
<keyword evidence="3" id="KW-1185">Reference proteome</keyword>
<name>A0A1Y1I8Y8_KLENI</name>